<comment type="caution">
    <text evidence="3">The sequence shown here is derived from an EMBL/GenBank/DDBJ whole genome shotgun (WGS) entry which is preliminary data.</text>
</comment>
<gene>
    <name evidence="3" type="ORF">KDK95_06825</name>
</gene>
<evidence type="ECO:0000259" key="2">
    <source>
        <dbReference type="Pfam" id="PF02709"/>
    </source>
</evidence>
<organism evidence="3 4">
    <name type="scientific">Actinospica acidithermotolerans</name>
    <dbReference type="NCBI Taxonomy" id="2828514"/>
    <lineage>
        <taxon>Bacteria</taxon>
        <taxon>Bacillati</taxon>
        <taxon>Actinomycetota</taxon>
        <taxon>Actinomycetes</taxon>
        <taxon>Catenulisporales</taxon>
        <taxon>Actinospicaceae</taxon>
        <taxon>Actinospica</taxon>
    </lineage>
</organism>
<dbReference type="EMBL" id="JAGSOH010000011">
    <property type="protein sequence ID" value="MBR7826013.1"/>
    <property type="molecule type" value="Genomic_DNA"/>
</dbReference>
<dbReference type="Gene3D" id="3.90.550.10">
    <property type="entry name" value="Spore Coat Polysaccharide Biosynthesis Protein SpsA, Chain A"/>
    <property type="match status" value="1"/>
</dbReference>
<protein>
    <recommendedName>
        <fullName evidence="2">Galactosyltransferase C-terminal domain-containing protein</fullName>
    </recommendedName>
</protein>
<dbReference type="RefSeq" id="WP_212517159.1">
    <property type="nucleotide sequence ID" value="NZ_JAGSOH010000011.1"/>
</dbReference>
<dbReference type="SUPFAM" id="SSF53448">
    <property type="entry name" value="Nucleotide-diphospho-sugar transferases"/>
    <property type="match status" value="1"/>
</dbReference>
<feature type="domain" description="Galactosyltransferase C-terminal" evidence="2">
    <location>
        <begin position="301"/>
        <end position="334"/>
    </location>
</feature>
<dbReference type="Pfam" id="PF02709">
    <property type="entry name" value="Glyco_transf_7C"/>
    <property type="match status" value="1"/>
</dbReference>
<accession>A0A941E8N4</accession>
<dbReference type="Proteomes" id="UP000676325">
    <property type="component" value="Unassembled WGS sequence"/>
</dbReference>
<dbReference type="InterPro" id="IPR029044">
    <property type="entry name" value="Nucleotide-diphossugar_trans"/>
</dbReference>
<dbReference type="GO" id="GO:0016740">
    <property type="term" value="F:transferase activity"/>
    <property type="evidence" value="ECO:0007669"/>
    <property type="project" value="UniProtKB-KW"/>
</dbReference>
<keyword evidence="4" id="KW-1185">Reference proteome</keyword>
<reference evidence="3" key="1">
    <citation type="submission" date="2021-04" db="EMBL/GenBank/DDBJ databases">
        <title>Genome based classification of Actinospica acidithermotolerans sp. nov., an actinobacterium isolated from an Indonesian hot spring.</title>
        <authorList>
            <person name="Kusuma A.B."/>
            <person name="Putra K.E."/>
            <person name="Nafisah S."/>
            <person name="Loh J."/>
            <person name="Nouioui I."/>
            <person name="Goodfellow M."/>
        </authorList>
    </citation>
    <scope>NUCLEOTIDE SEQUENCE</scope>
    <source>
        <strain evidence="3">MGRD01-02</strain>
    </source>
</reference>
<proteinExistence type="predicted"/>
<sequence>MLIPERAADAVVLLADPDAQAANPYYWYRSRPAWEAVAEALLRAPERRVAEAARSVRLDPADLACHARLTAAVRAHLGSDHGKSSDAIREAVERVHVEARLGYHRGSELPRRVRLTDRPPPRVPAERRAVPDRPHVNVVIPFRDDCRDRGRLKNALACLAALADQSLDARRYSVTVVESDVEPRWRESIEPHVDEYLFAWHDGPFNKAWTVNIGAMRTVHPAPLICVLDADALVDREFLARNLARFDEPGVGSLTPLRSVLYLDAESSAWALGRRCVDGSRSVPIEGTRGFLVYRSPGVCVWIRRGVFESIHGLDERYEGWGGEDMELLLRLTARSAFHQFDDPQLHLHHRVEAGILDDYGNTPNCGLTALTWEPTEPVGAPDRYAARQERLRRKG</sequence>
<dbReference type="AlphaFoldDB" id="A0A941E8N4"/>
<evidence type="ECO:0000313" key="4">
    <source>
        <dbReference type="Proteomes" id="UP000676325"/>
    </source>
</evidence>
<dbReference type="InterPro" id="IPR027791">
    <property type="entry name" value="Galactosyl_T_C"/>
</dbReference>
<keyword evidence="1" id="KW-0808">Transferase</keyword>
<evidence type="ECO:0000313" key="3">
    <source>
        <dbReference type="EMBL" id="MBR7826013.1"/>
    </source>
</evidence>
<name>A0A941E8N4_9ACTN</name>
<evidence type="ECO:0000256" key="1">
    <source>
        <dbReference type="ARBA" id="ARBA00022679"/>
    </source>
</evidence>